<dbReference type="OrthoDB" id="15218at2"/>
<keyword evidence="4" id="KW-1185">Reference proteome</keyword>
<accession>A0A160DST4</accession>
<dbReference type="STRING" id="1300342.I596_941"/>
<feature type="transmembrane region" description="Helical" evidence="1">
    <location>
        <begin position="12"/>
        <end position="36"/>
    </location>
</feature>
<evidence type="ECO:0000256" key="1">
    <source>
        <dbReference type="SAM" id="Phobius"/>
    </source>
</evidence>
<dbReference type="RefSeq" id="WP_067644729.1">
    <property type="nucleotide sequence ID" value="NZ_CP015249.1"/>
</dbReference>
<dbReference type="PANTHER" id="PTHR34978:SF3">
    <property type="entry name" value="SLR0241 PROTEIN"/>
    <property type="match status" value="1"/>
</dbReference>
<gene>
    <name evidence="3" type="ORF">I596_941</name>
</gene>
<feature type="transmembrane region" description="Helical" evidence="1">
    <location>
        <begin position="108"/>
        <end position="127"/>
    </location>
</feature>
<feature type="transmembrane region" description="Helical" evidence="1">
    <location>
        <begin position="48"/>
        <end position="72"/>
    </location>
</feature>
<name>A0A160DST4_9GAMM</name>
<dbReference type="KEGG" id="dko:I596_941"/>
<dbReference type="InterPro" id="IPR008756">
    <property type="entry name" value="Peptidase_M56"/>
</dbReference>
<dbReference type="Proteomes" id="UP000076830">
    <property type="component" value="Chromosome"/>
</dbReference>
<evidence type="ECO:0000313" key="3">
    <source>
        <dbReference type="EMBL" id="ANB16971.1"/>
    </source>
</evidence>
<feature type="transmembrane region" description="Helical" evidence="1">
    <location>
        <begin position="84"/>
        <end position="102"/>
    </location>
</feature>
<dbReference type="InterPro" id="IPR052173">
    <property type="entry name" value="Beta-lactam_resp_regulator"/>
</dbReference>
<dbReference type="PANTHER" id="PTHR34978">
    <property type="entry name" value="POSSIBLE SENSOR-TRANSDUCER PROTEIN BLAR"/>
    <property type="match status" value="1"/>
</dbReference>
<dbReference type="AlphaFoldDB" id="A0A160DST4"/>
<evidence type="ECO:0000313" key="4">
    <source>
        <dbReference type="Proteomes" id="UP000076830"/>
    </source>
</evidence>
<organism evidence="3 4">
    <name type="scientific">Dokdonella koreensis DS-123</name>
    <dbReference type="NCBI Taxonomy" id="1300342"/>
    <lineage>
        <taxon>Bacteria</taxon>
        <taxon>Pseudomonadati</taxon>
        <taxon>Pseudomonadota</taxon>
        <taxon>Gammaproteobacteria</taxon>
        <taxon>Lysobacterales</taxon>
        <taxon>Rhodanobacteraceae</taxon>
        <taxon>Dokdonella</taxon>
    </lineage>
</organism>
<reference evidence="3 4" key="1">
    <citation type="submission" date="2016-04" db="EMBL/GenBank/DDBJ databases">
        <title>Complete genome sequence of Dokdonella koreensis DS-123T.</title>
        <authorList>
            <person name="Kim J.F."/>
            <person name="Lee H."/>
            <person name="Kwak M.-J."/>
        </authorList>
    </citation>
    <scope>NUCLEOTIDE SEQUENCE [LARGE SCALE GENOMIC DNA]</scope>
    <source>
        <strain evidence="3 4">DS-123</strain>
    </source>
</reference>
<protein>
    <submittedName>
        <fullName evidence="3">TonB domain/peptidase M56 domain-containing protein</fullName>
    </submittedName>
</protein>
<feature type="domain" description="Peptidase M56" evidence="2">
    <location>
        <begin position="111"/>
        <end position="281"/>
    </location>
</feature>
<sequence>MNALTQADWLMPVHALGLSLLHFLWQGALIGVGYLGVRRFVPASNPELRYACGMVAIVLLALCPIATCLFLLNTQPATLAPLPLMAAVVGPVAGPAAGLQVAHPGLSAYSLTWLVALWLAGVLLMVLRTVHQWRSLNRIVRLHAILDPELQRMARLLADRLGYLRSLRVRVTDRIDTPTLVGWFRPVVLLPAALVLRFPRQQLELILAHEVGHLRRLDHLANLVQALVETLLFYHPVVHWISQEVRNDRELCCDSLVLRTTRHEPYLYARTLAELEEWRQQPARLAMAATGGHLLDRVRRIVGIHNHEADCHQQGGRPSLFQGIAVAALLAVIVTAVDRGRSGSGAEAIEAVAARPLPIRPVQIEGARLVAGPLAFDVIAPDLRLSTGDADADELPPVPEALEPPAHDSLAEAVSASHEHVAEAPQVAGIAEASPPVVAAATPAVWPTGGSAPLPSGAAADATAYVERGWSAPDLTAADAAAAGFQPVELELHLTDQGRVLGSKVVKGDPFSPLAVQARREVKLWQFEREGALLDRRAVVRPIFVSDGGNEPRLVETRIEVPCQSRTGTRICRPWTPIETTVEFMRGSELLTADAFLVLRGSAG</sequence>
<evidence type="ECO:0000259" key="2">
    <source>
        <dbReference type="Pfam" id="PF05569"/>
    </source>
</evidence>
<keyword evidence="1" id="KW-0472">Membrane</keyword>
<dbReference type="EMBL" id="CP015249">
    <property type="protein sequence ID" value="ANB16971.1"/>
    <property type="molecule type" value="Genomic_DNA"/>
</dbReference>
<dbReference type="Pfam" id="PF05569">
    <property type="entry name" value="Peptidase_M56"/>
    <property type="match status" value="1"/>
</dbReference>
<proteinExistence type="predicted"/>
<keyword evidence="1" id="KW-1133">Transmembrane helix</keyword>
<keyword evidence="1" id="KW-0812">Transmembrane</keyword>
<dbReference type="CDD" id="cd07341">
    <property type="entry name" value="M56_BlaR1_MecR1_like"/>
    <property type="match status" value="1"/>
</dbReference>